<accession>A0A3S0HW54</accession>
<evidence type="ECO:0000313" key="2">
    <source>
        <dbReference type="Proteomes" id="UP000277007"/>
    </source>
</evidence>
<gene>
    <name evidence="1" type="ORF">EJ903_25985</name>
</gene>
<keyword evidence="2" id="KW-1185">Reference proteome</keyword>
<name>A0A3S0HW54_9PROT</name>
<dbReference type="OrthoDB" id="9901744at2"/>
<proteinExistence type="predicted"/>
<dbReference type="EMBL" id="RXMA01000072">
    <property type="protein sequence ID" value="RTR11627.1"/>
    <property type="molecule type" value="Genomic_DNA"/>
</dbReference>
<comment type="caution">
    <text evidence="1">The sequence shown here is derived from an EMBL/GenBank/DDBJ whole genome shotgun (WGS) entry which is preliminary data.</text>
</comment>
<dbReference type="RefSeq" id="WP_126620770.1">
    <property type="nucleotide sequence ID" value="NZ_RXMA01000072.1"/>
</dbReference>
<sequence length="99" mass="11028">MTRIRLRIGETWSETDARLLAIMDQVEAGEVVPKCGEYDLGFETWEHFAAELGQDAPELAADMLTMPEADRLDLFDAPAGQEALQRLWTRLEADTACSG</sequence>
<reference evidence="1 2" key="1">
    <citation type="submission" date="2018-12" db="EMBL/GenBank/DDBJ databases">
        <authorList>
            <person name="Yang Y."/>
        </authorList>
    </citation>
    <scope>NUCLEOTIDE SEQUENCE [LARGE SCALE GENOMIC DNA]</scope>
    <source>
        <strain evidence="1 2">L-25-5w-1</strain>
    </source>
</reference>
<evidence type="ECO:0000313" key="1">
    <source>
        <dbReference type="EMBL" id="RTR11627.1"/>
    </source>
</evidence>
<protein>
    <submittedName>
        <fullName evidence="1">Uncharacterized protein</fullName>
    </submittedName>
</protein>
<organism evidence="1 2">
    <name type="scientific">Azospirillum griseum</name>
    <dbReference type="NCBI Taxonomy" id="2496639"/>
    <lineage>
        <taxon>Bacteria</taxon>
        <taxon>Pseudomonadati</taxon>
        <taxon>Pseudomonadota</taxon>
        <taxon>Alphaproteobacteria</taxon>
        <taxon>Rhodospirillales</taxon>
        <taxon>Azospirillaceae</taxon>
        <taxon>Azospirillum</taxon>
    </lineage>
</organism>
<dbReference type="AlphaFoldDB" id="A0A3S0HW54"/>
<dbReference type="Proteomes" id="UP000277007">
    <property type="component" value="Unassembled WGS sequence"/>
</dbReference>